<dbReference type="Proteomes" id="UP000295620">
    <property type="component" value="Unassembled WGS sequence"/>
</dbReference>
<evidence type="ECO:0000313" key="2">
    <source>
        <dbReference type="Proteomes" id="UP000295620"/>
    </source>
</evidence>
<protein>
    <recommendedName>
        <fullName evidence="3">DUF5672 domain-containing protein</fullName>
    </recommendedName>
</protein>
<organism evidence="1 2">
    <name type="scientific">Pedobacter metabolipauper</name>
    <dbReference type="NCBI Taxonomy" id="425513"/>
    <lineage>
        <taxon>Bacteria</taxon>
        <taxon>Pseudomonadati</taxon>
        <taxon>Bacteroidota</taxon>
        <taxon>Sphingobacteriia</taxon>
        <taxon>Sphingobacteriales</taxon>
        <taxon>Sphingobacteriaceae</taxon>
        <taxon>Pedobacter</taxon>
    </lineage>
</organism>
<dbReference type="AlphaFoldDB" id="A0A4R6SU28"/>
<name>A0A4R6SU28_9SPHI</name>
<evidence type="ECO:0000313" key="1">
    <source>
        <dbReference type="EMBL" id="TDQ08443.1"/>
    </source>
</evidence>
<gene>
    <name evidence="1" type="ORF">ATK78_2957</name>
</gene>
<comment type="caution">
    <text evidence="1">The sequence shown here is derived from an EMBL/GenBank/DDBJ whole genome shotgun (WGS) entry which is preliminary data.</text>
</comment>
<sequence>MKELTILMCWHDDPDPEKQQAYAINKNSFIHHNPESAIISIPNRFENKDKAWLSTDLNIFLWFVDEGYKIESERYLLVEWDCWCNCNLKDYYSRVWDCDVVGPSVFYPKRDYWNWFNAIPDLPLKARPYATGIVPFNGILLSGKAMESISKEILKAEFDNFNSEMRLATIASMLNMDPIVNPVCNRNITWKEVDYFDYSQQSLFHPVKKPVVF</sequence>
<dbReference type="EMBL" id="SNYC01000005">
    <property type="protein sequence ID" value="TDQ08443.1"/>
    <property type="molecule type" value="Genomic_DNA"/>
</dbReference>
<dbReference type="OrthoDB" id="9802987at2"/>
<keyword evidence="2" id="KW-1185">Reference proteome</keyword>
<reference evidence="1 2" key="1">
    <citation type="submission" date="2019-03" db="EMBL/GenBank/DDBJ databases">
        <title>Genomic Encyclopedia of Archaeal and Bacterial Type Strains, Phase II (KMG-II): from individual species to whole genera.</title>
        <authorList>
            <person name="Goeker M."/>
        </authorList>
    </citation>
    <scope>NUCLEOTIDE SEQUENCE [LARGE SCALE GENOMIC DNA]</scope>
    <source>
        <strain evidence="1 2">DSM 19035</strain>
    </source>
</reference>
<accession>A0A4R6SU28</accession>
<evidence type="ECO:0008006" key="3">
    <source>
        <dbReference type="Google" id="ProtNLM"/>
    </source>
</evidence>
<dbReference type="RefSeq" id="WP_133576812.1">
    <property type="nucleotide sequence ID" value="NZ_SNYC01000005.1"/>
</dbReference>
<proteinExistence type="predicted"/>